<evidence type="ECO:0008006" key="3">
    <source>
        <dbReference type="Google" id="ProtNLM"/>
    </source>
</evidence>
<reference evidence="1 2" key="1">
    <citation type="submission" date="2024-04" db="EMBL/GenBank/DDBJ databases">
        <title>Phyllosticta paracitricarpa is synonymous to the EU quarantine fungus P. citricarpa based on phylogenomic analyses.</title>
        <authorList>
            <consortium name="Lawrence Berkeley National Laboratory"/>
            <person name="Van Ingen-Buijs V.A."/>
            <person name="Van Westerhoven A.C."/>
            <person name="Haridas S."/>
            <person name="Skiadas P."/>
            <person name="Martin F."/>
            <person name="Groenewald J.Z."/>
            <person name="Crous P.W."/>
            <person name="Seidl M.F."/>
        </authorList>
    </citation>
    <scope>NUCLEOTIDE SEQUENCE [LARGE SCALE GENOMIC DNA]</scope>
    <source>
        <strain evidence="1 2">CBS 123371</strain>
    </source>
</reference>
<comment type="caution">
    <text evidence="1">The sequence shown here is derived from an EMBL/GenBank/DDBJ whole genome shotgun (WGS) entry which is preliminary data.</text>
</comment>
<evidence type="ECO:0000313" key="2">
    <source>
        <dbReference type="Proteomes" id="UP001363622"/>
    </source>
</evidence>
<keyword evidence="2" id="KW-1185">Reference proteome</keyword>
<sequence length="191" mass="21637">MPSFPRIVLMVTSWYTWFAAYVRMRNQYALRLSRNIASQPALAFSRPSDSVQPQHHASATRARPMVTLAGTHGTTRVRPLLPLACLPAAVLLIFWHCPSPSPYDVGEHSALSLGCFVQHQMPCYPRKHALMHRARAMDMLLLHTFPDARMCFKFGRLLANVPFVQLCVPDPFRISLQLFHSAFVSLHRSDA</sequence>
<proteinExistence type="predicted"/>
<accession>A0ABR1KVS6</accession>
<protein>
    <recommendedName>
        <fullName evidence="3">Secreted protein</fullName>
    </recommendedName>
</protein>
<name>A0ABR1KVS6_9PEZI</name>
<dbReference type="Proteomes" id="UP001363622">
    <property type="component" value="Unassembled WGS sequence"/>
</dbReference>
<evidence type="ECO:0000313" key="1">
    <source>
        <dbReference type="EMBL" id="KAK7522241.1"/>
    </source>
</evidence>
<organism evidence="1 2">
    <name type="scientific">Phyllosticta citriasiana</name>
    <dbReference type="NCBI Taxonomy" id="595635"/>
    <lineage>
        <taxon>Eukaryota</taxon>
        <taxon>Fungi</taxon>
        <taxon>Dikarya</taxon>
        <taxon>Ascomycota</taxon>
        <taxon>Pezizomycotina</taxon>
        <taxon>Dothideomycetes</taxon>
        <taxon>Dothideomycetes incertae sedis</taxon>
        <taxon>Botryosphaeriales</taxon>
        <taxon>Phyllostictaceae</taxon>
        <taxon>Phyllosticta</taxon>
    </lineage>
</organism>
<gene>
    <name evidence="1" type="ORF">IWZ03DRAFT_113342</name>
</gene>
<dbReference type="EMBL" id="JBBPHU010000002">
    <property type="protein sequence ID" value="KAK7522241.1"/>
    <property type="molecule type" value="Genomic_DNA"/>
</dbReference>